<protein>
    <submittedName>
        <fullName evidence="1">Uncharacterized protein</fullName>
    </submittedName>
</protein>
<comment type="caution">
    <text evidence="1">The sequence shown here is derived from an EMBL/GenBank/DDBJ whole genome shotgun (WGS) entry which is preliminary data.</text>
</comment>
<organism evidence="1 2">
    <name type="scientific">Alteromonas australica</name>
    <dbReference type="NCBI Taxonomy" id="589873"/>
    <lineage>
        <taxon>Bacteria</taxon>
        <taxon>Pseudomonadati</taxon>
        <taxon>Pseudomonadota</taxon>
        <taxon>Gammaproteobacteria</taxon>
        <taxon>Alteromonadales</taxon>
        <taxon>Alteromonadaceae</taxon>
        <taxon>Alteromonas/Salinimonas group</taxon>
        <taxon>Alteromonas</taxon>
    </lineage>
</organism>
<dbReference type="EMBL" id="DNAN01000228">
    <property type="protein sequence ID" value="HAW75397.1"/>
    <property type="molecule type" value="Genomic_DNA"/>
</dbReference>
<proteinExistence type="predicted"/>
<reference evidence="1 2" key="1">
    <citation type="journal article" date="2018" name="Nat. Biotechnol.">
        <title>A standardized bacterial taxonomy based on genome phylogeny substantially revises the tree of life.</title>
        <authorList>
            <person name="Parks D.H."/>
            <person name="Chuvochina M."/>
            <person name="Waite D.W."/>
            <person name="Rinke C."/>
            <person name="Skarshewski A."/>
            <person name="Chaumeil P.A."/>
            <person name="Hugenholtz P."/>
        </authorList>
    </citation>
    <scope>NUCLEOTIDE SEQUENCE [LARGE SCALE GENOMIC DNA]</scope>
    <source>
        <strain evidence="1">UBA11978</strain>
    </source>
</reference>
<name>A0A350P280_9ALTE</name>
<gene>
    <name evidence="1" type="ORF">DCW74_06635</name>
</gene>
<dbReference type="Proteomes" id="UP000263517">
    <property type="component" value="Unassembled WGS sequence"/>
</dbReference>
<evidence type="ECO:0000313" key="1">
    <source>
        <dbReference type="EMBL" id="HAW75397.1"/>
    </source>
</evidence>
<sequence>MSNEENREVEILHNGQVIGVALEAVNPTVKTHETSVRLADFRAMFTRAEMTAIYTAANTDVEVKMFLDDISAMKTVSVVNQVIIDDVNYLKDQSLITADRASEILLGKPI</sequence>
<accession>A0A350P280</accession>
<dbReference type="AlphaFoldDB" id="A0A350P280"/>
<evidence type="ECO:0000313" key="2">
    <source>
        <dbReference type="Proteomes" id="UP000263517"/>
    </source>
</evidence>